<dbReference type="InterPro" id="IPR024983">
    <property type="entry name" value="CHAT_dom"/>
</dbReference>
<name>A0A919A8G8_9ACTN</name>
<gene>
    <name evidence="2" type="ORF">GCM10014715_54480</name>
</gene>
<sequence>MVDIAPIGKEELRRLRASPLWDELDEPARKALLDLLARESIDDQTLLIELQKIRRQHASFKRVLGKYLAGRGTTERAVPAQAQPEPDTDAAVVPQDLAGAAPPDRRYLNLSLTWPISRQVVPHDWLLGAGARYHLRLDIGDLGRDSLLRDSARPLPDDELPHLDDGGRGDWLQVTVLSEDFLVPDRRHAMFLPLDGHAYVCPCPPGGRHVCRPEHRGRYVWIPVTAPDGPRSEASLRVTVAYRGNLLQSATVRARVAEREEPAGGSLSGEVDFTLTSGFLGLDDLPSRDAAIRVSRGYDGALVVDVDGGDRPVSTFWLTEAQIEGALSRARTVLTDVHATRAVPPEKPGDKWIPPLDRLGADNAKSAAEFLDDLWRLAAVGWDLLHLLAPVPAQRAALRDRLREPATIQICRQQGQPLMFPWALVYDIPVDTGDSPVYCEAGLEQARRGDGAGRTCRDSARHTRNTVCPYGFWGFRHAIEQPTSRQDRGTLPLRAGRGLDAPHMTVGRALTLPRADLAEQHLVSLRKQFGEANVRDCDSRESLLEELFRAGQDCVYFYCHGRRQEDTADHTGATELEIGNGERVRPADISARMTETSDADGRTGADGTKGWRDWEENAPLVFLNGCHTTDDTPGTWLTFVDVFSSLGASGVIGTEISVGQNFAGEVAQSFWRHFLAGLTVGESLHRVRAELLGKGNLLGLAYTAYCCADLRLSRP</sequence>
<organism evidence="2 3">
    <name type="scientific">Streptomyces spiralis</name>
    <dbReference type="NCBI Taxonomy" id="66376"/>
    <lineage>
        <taxon>Bacteria</taxon>
        <taxon>Bacillati</taxon>
        <taxon>Actinomycetota</taxon>
        <taxon>Actinomycetes</taxon>
        <taxon>Kitasatosporales</taxon>
        <taxon>Streptomycetaceae</taxon>
        <taxon>Streptomyces</taxon>
    </lineage>
</organism>
<comment type="caution">
    <text evidence="2">The sequence shown here is derived from an EMBL/GenBank/DDBJ whole genome shotgun (WGS) entry which is preliminary data.</text>
</comment>
<dbReference type="Pfam" id="PF12770">
    <property type="entry name" value="CHAT"/>
    <property type="match status" value="1"/>
</dbReference>
<reference evidence="2" key="2">
    <citation type="submission" date="2020-09" db="EMBL/GenBank/DDBJ databases">
        <authorList>
            <person name="Sun Q."/>
            <person name="Ohkuma M."/>
        </authorList>
    </citation>
    <scope>NUCLEOTIDE SEQUENCE</scope>
    <source>
        <strain evidence="2">JCM 3302</strain>
    </source>
</reference>
<keyword evidence="3" id="KW-1185">Reference proteome</keyword>
<feature type="domain" description="CHAT" evidence="1">
    <location>
        <begin position="420"/>
        <end position="693"/>
    </location>
</feature>
<reference evidence="2" key="1">
    <citation type="journal article" date="2014" name="Int. J. Syst. Evol. Microbiol.">
        <title>Complete genome sequence of Corynebacterium casei LMG S-19264T (=DSM 44701T), isolated from a smear-ripened cheese.</title>
        <authorList>
            <consortium name="US DOE Joint Genome Institute (JGI-PGF)"/>
            <person name="Walter F."/>
            <person name="Albersmeier A."/>
            <person name="Kalinowski J."/>
            <person name="Ruckert C."/>
        </authorList>
    </citation>
    <scope>NUCLEOTIDE SEQUENCE</scope>
    <source>
        <strain evidence="2">JCM 3302</strain>
    </source>
</reference>
<dbReference type="EMBL" id="BNBC01000029">
    <property type="protein sequence ID" value="GHE91219.1"/>
    <property type="molecule type" value="Genomic_DNA"/>
</dbReference>
<dbReference type="Proteomes" id="UP000641386">
    <property type="component" value="Unassembled WGS sequence"/>
</dbReference>
<dbReference type="RefSeq" id="WP_189904382.1">
    <property type="nucleotide sequence ID" value="NZ_BNBC01000029.1"/>
</dbReference>
<proteinExistence type="predicted"/>
<dbReference type="AlphaFoldDB" id="A0A919A8G8"/>
<protein>
    <recommendedName>
        <fullName evidence="1">CHAT domain-containing protein</fullName>
    </recommendedName>
</protein>
<evidence type="ECO:0000313" key="3">
    <source>
        <dbReference type="Proteomes" id="UP000641386"/>
    </source>
</evidence>
<evidence type="ECO:0000259" key="1">
    <source>
        <dbReference type="Pfam" id="PF12770"/>
    </source>
</evidence>
<evidence type="ECO:0000313" key="2">
    <source>
        <dbReference type="EMBL" id="GHE91219.1"/>
    </source>
</evidence>
<accession>A0A919A8G8</accession>